<dbReference type="InterPro" id="IPR036390">
    <property type="entry name" value="WH_DNA-bd_sf"/>
</dbReference>
<accession>A0A072P042</accession>
<name>A0A072P042_SCHAZ</name>
<dbReference type="OrthoDB" id="9793352at2"/>
<dbReference type="InterPro" id="IPR036388">
    <property type="entry name" value="WH-like_DNA-bd_sf"/>
</dbReference>
<proteinExistence type="predicted"/>
<dbReference type="SUPFAM" id="SSF46785">
    <property type="entry name" value="Winged helix' DNA-binding domain"/>
    <property type="match status" value="1"/>
</dbReference>
<sequence>MLDILITSKTRVKLLVKFFGNPNTKSYLRELADEFGDSTNSIRIELNRMVEAGLLNVWSEEPYKVYQANKQHEYFTDIHNIVLKMINKGCT</sequence>
<evidence type="ECO:0000313" key="1">
    <source>
        <dbReference type="EMBL" id="KEF38865.1"/>
    </source>
</evidence>
<reference evidence="1 2" key="1">
    <citation type="submission" date="2014-04" db="EMBL/GenBank/DDBJ databases">
        <title>Draft genome sequence of Bacillus azotoformans MEV2011, a (co-) denitrifying strain unable to grow in the presence of oxygen.</title>
        <authorList>
            <person name="Nielsen M."/>
            <person name="Schreiber L."/>
            <person name="Finster K."/>
            <person name="Schramm A."/>
        </authorList>
    </citation>
    <scope>NUCLEOTIDE SEQUENCE [LARGE SCALE GENOMIC DNA]</scope>
    <source>
        <strain evidence="1 2">MEV2011</strain>
    </source>
</reference>
<dbReference type="RefSeq" id="WP_051678125.1">
    <property type="nucleotide sequence ID" value="NZ_JJRY01000005.1"/>
</dbReference>
<protein>
    <recommendedName>
        <fullName evidence="3">Transcriptional regulator</fullName>
    </recommendedName>
</protein>
<dbReference type="EMBL" id="JJRY01000005">
    <property type="protein sequence ID" value="KEF38865.1"/>
    <property type="molecule type" value="Genomic_DNA"/>
</dbReference>
<comment type="caution">
    <text evidence="1">The sequence shown here is derived from an EMBL/GenBank/DDBJ whole genome shotgun (WGS) entry which is preliminary data.</text>
</comment>
<evidence type="ECO:0000313" key="2">
    <source>
        <dbReference type="Proteomes" id="UP000027936"/>
    </source>
</evidence>
<gene>
    <name evidence="1" type="ORF">M670_01680</name>
</gene>
<evidence type="ECO:0008006" key="3">
    <source>
        <dbReference type="Google" id="ProtNLM"/>
    </source>
</evidence>
<dbReference type="Proteomes" id="UP000027936">
    <property type="component" value="Unassembled WGS sequence"/>
</dbReference>
<organism evidence="1 2">
    <name type="scientific">Schinkia azotoformans MEV2011</name>
    <dbReference type="NCBI Taxonomy" id="1348973"/>
    <lineage>
        <taxon>Bacteria</taxon>
        <taxon>Bacillati</taxon>
        <taxon>Bacillota</taxon>
        <taxon>Bacilli</taxon>
        <taxon>Bacillales</taxon>
        <taxon>Bacillaceae</taxon>
        <taxon>Calidifontibacillus/Schinkia group</taxon>
        <taxon>Schinkia</taxon>
    </lineage>
</organism>
<dbReference type="Gene3D" id="1.10.10.10">
    <property type="entry name" value="Winged helix-like DNA-binding domain superfamily/Winged helix DNA-binding domain"/>
    <property type="match status" value="1"/>
</dbReference>
<dbReference type="AlphaFoldDB" id="A0A072P042"/>